<dbReference type="Proteomes" id="UP001151582">
    <property type="component" value="Unassembled WGS sequence"/>
</dbReference>
<dbReference type="InterPro" id="IPR000408">
    <property type="entry name" value="Reg_chr_condens"/>
</dbReference>
<dbReference type="InterPro" id="IPR058923">
    <property type="entry name" value="RCC1-like_dom"/>
</dbReference>
<feature type="repeat" description="RCC1" evidence="3">
    <location>
        <begin position="257"/>
        <end position="307"/>
    </location>
</feature>
<dbReference type="SUPFAM" id="SSF50985">
    <property type="entry name" value="RCC1/BLIP-II"/>
    <property type="match status" value="1"/>
</dbReference>
<dbReference type="Gene3D" id="2.130.10.30">
    <property type="entry name" value="Regulator of chromosome condensation 1/beta-lactamase-inhibitor protein II"/>
    <property type="match status" value="2"/>
</dbReference>
<keyword evidence="1" id="KW-0344">Guanine-nucleotide releasing factor</keyword>
<evidence type="ECO:0000259" key="4">
    <source>
        <dbReference type="Pfam" id="PF25390"/>
    </source>
</evidence>
<dbReference type="EMBL" id="JANBQB010000026">
    <property type="protein sequence ID" value="KAJ1984223.1"/>
    <property type="molecule type" value="Genomic_DNA"/>
</dbReference>
<name>A0A9W8EED0_9FUNG</name>
<dbReference type="Pfam" id="PF25390">
    <property type="entry name" value="WD40_RLD"/>
    <property type="match status" value="1"/>
</dbReference>
<keyword evidence="6" id="KW-1185">Reference proteome</keyword>
<evidence type="ECO:0000256" key="2">
    <source>
        <dbReference type="ARBA" id="ARBA00022737"/>
    </source>
</evidence>
<feature type="domain" description="RCC1-like" evidence="4">
    <location>
        <begin position="63"/>
        <end position="410"/>
    </location>
</feature>
<accession>A0A9W8EED0</accession>
<protein>
    <recommendedName>
        <fullName evidence="4">RCC1-like domain-containing protein</fullName>
    </recommendedName>
</protein>
<dbReference type="AlphaFoldDB" id="A0A9W8EED0"/>
<evidence type="ECO:0000313" key="5">
    <source>
        <dbReference type="EMBL" id="KAJ1984223.1"/>
    </source>
</evidence>
<proteinExistence type="predicted"/>
<feature type="repeat" description="RCC1" evidence="3">
    <location>
        <begin position="144"/>
        <end position="202"/>
    </location>
</feature>
<reference evidence="5" key="1">
    <citation type="submission" date="2022-07" db="EMBL/GenBank/DDBJ databases">
        <title>Phylogenomic reconstructions and comparative analyses of Kickxellomycotina fungi.</title>
        <authorList>
            <person name="Reynolds N.K."/>
            <person name="Stajich J.E."/>
            <person name="Barry K."/>
            <person name="Grigoriev I.V."/>
            <person name="Crous P."/>
            <person name="Smith M.E."/>
        </authorList>
    </citation>
    <scope>NUCLEOTIDE SEQUENCE</scope>
    <source>
        <strain evidence="5">RSA 567</strain>
    </source>
</reference>
<evidence type="ECO:0000313" key="6">
    <source>
        <dbReference type="Proteomes" id="UP001151582"/>
    </source>
</evidence>
<evidence type="ECO:0000256" key="3">
    <source>
        <dbReference type="PROSITE-ProRule" id="PRU00235"/>
    </source>
</evidence>
<dbReference type="GO" id="GO:0005085">
    <property type="term" value="F:guanyl-nucleotide exchange factor activity"/>
    <property type="evidence" value="ECO:0007669"/>
    <property type="project" value="TreeGrafter"/>
</dbReference>
<gene>
    <name evidence="5" type="ORF">H4R34_000783</name>
</gene>
<sequence>MATADRLPIQTTRAKTRPAQLRLPRAIDPALTLVAQAQRQCLPQTHAAVLGPTELAWPRAWPFPRSIAAVAAGHMFSMVSFQDSDCGAWYLAAFGVNSSGQLGIAVPNPPEFSSFLYHSQHPIVSLACGRAHALVLLRDTHGSTHLYTCGHDAYGQLGRVLDATPTANQQRAFGSVSQPVGPLSRLRAVVAGLDHSVLLTTDDEVYTMGWGSDGQLGLGPDFTGCTAIPAPVTGLGRQRIQKVATGADFTLVLTESGQLYAWGNSEYGQAMLGHKVDRILEPVVVPFSHGVRDVACGGTHALVLTDASELYTCGYGVLGLGPDQHEALQPTRLPWPAPQDPPTRVYCGPDYSACLTESGALYLWGVNRGFAPAPAPRLIPYPQRVDLHPATAANAPVVFSHLACGSYHALALGSAQTLPEDQPLQTTAKIP</sequence>
<keyword evidence="2" id="KW-0677">Repeat</keyword>
<comment type="caution">
    <text evidence="5">The sequence shown here is derived from an EMBL/GenBank/DDBJ whole genome shotgun (WGS) entry which is preliminary data.</text>
</comment>
<dbReference type="PROSITE" id="PS50012">
    <property type="entry name" value="RCC1_3"/>
    <property type="match status" value="4"/>
</dbReference>
<dbReference type="InterPro" id="IPR009091">
    <property type="entry name" value="RCC1/BLIP-II"/>
</dbReference>
<dbReference type="PANTHER" id="PTHR45982">
    <property type="entry name" value="REGULATOR OF CHROMOSOME CONDENSATION"/>
    <property type="match status" value="1"/>
</dbReference>
<dbReference type="InterPro" id="IPR051553">
    <property type="entry name" value="Ran_GTPase-activating"/>
</dbReference>
<organism evidence="5 6">
    <name type="scientific">Dimargaris verticillata</name>
    <dbReference type="NCBI Taxonomy" id="2761393"/>
    <lineage>
        <taxon>Eukaryota</taxon>
        <taxon>Fungi</taxon>
        <taxon>Fungi incertae sedis</taxon>
        <taxon>Zoopagomycota</taxon>
        <taxon>Kickxellomycotina</taxon>
        <taxon>Dimargaritomycetes</taxon>
        <taxon>Dimargaritales</taxon>
        <taxon>Dimargaritaceae</taxon>
        <taxon>Dimargaris</taxon>
    </lineage>
</organism>
<dbReference type="GO" id="GO:0005737">
    <property type="term" value="C:cytoplasm"/>
    <property type="evidence" value="ECO:0007669"/>
    <property type="project" value="TreeGrafter"/>
</dbReference>
<evidence type="ECO:0000256" key="1">
    <source>
        <dbReference type="ARBA" id="ARBA00022658"/>
    </source>
</evidence>
<dbReference type="OrthoDB" id="5370059at2759"/>
<feature type="repeat" description="RCC1" evidence="3">
    <location>
        <begin position="89"/>
        <end position="139"/>
    </location>
</feature>
<dbReference type="PANTHER" id="PTHR45982:SF1">
    <property type="entry name" value="REGULATOR OF CHROMOSOME CONDENSATION"/>
    <property type="match status" value="1"/>
</dbReference>
<feature type="repeat" description="RCC1" evidence="3">
    <location>
        <begin position="203"/>
        <end position="256"/>
    </location>
</feature>
<dbReference type="PRINTS" id="PR00633">
    <property type="entry name" value="RCCNDNSATION"/>
</dbReference>